<proteinExistence type="predicted"/>
<dbReference type="SUPFAM" id="SSF50156">
    <property type="entry name" value="PDZ domain-like"/>
    <property type="match status" value="1"/>
</dbReference>
<comment type="caution">
    <text evidence="3">The sequence shown here is derived from an EMBL/GenBank/DDBJ whole genome shotgun (WGS) entry which is preliminary data.</text>
</comment>
<accession>A0ABU8NHR6</accession>
<organism evidence="3 4">
    <name type="scientific">Pedobacter panaciterrae</name>
    <dbReference type="NCBI Taxonomy" id="363849"/>
    <lineage>
        <taxon>Bacteria</taxon>
        <taxon>Pseudomonadati</taxon>
        <taxon>Bacteroidota</taxon>
        <taxon>Sphingobacteriia</taxon>
        <taxon>Sphingobacteriales</taxon>
        <taxon>Sphingobacteriaceae</taxon>
        <taxon>Pedobacter</taxon>
    </lineage>
</organism>
<dbReference type="SMART" id="SM00228">
    <property type="entry name" value="PDZ"/>
    <property type="match status" value="1"/>
</dbReference>
<reference evidence="3 4" key="1">
    <citation type="submission" date="2024-03" db="EMBL/GenBank/DDBJ databases">
        <title>Sequence of Lycoming College Course Isolates.</title>
        <authorList>
            <person name="Plotts O."/>
            <person name="Newman J."/>
        </authorList>
    </citation>
    <scope>NUCLEOTIDE SEQUENCE [LARGE SCALE GENOMIC DNA]</scope>
    <source>
        <strain evidence="3 4">CJB-3</strain>
    </source>
</reference>
<sequence length="522" mass="56604">MKNSLVKNYVIGSVLGICIVFSACKKNKTTPDPEPQVSQNTKQTPTTNRVDLTNDSLFLYAKEVYFWNESLPTYDAFEPRQYSATGGTNLEKYEANLFNIVKASKSPDYLTNSTDPKYSYIFDKADKNPTASIPGIMLSVDLEGNGNDVGLRFGYFGPSNSDYDIFVTAVYPNSPAAKAGFKRGDEITSVNGVTYGTNFNGEIDKIQSAIEGATVTLAGKKGNVSFTKTLNKSVYKSSPIYKDTVFTASSKKIGYLAYARFSNKENSESALTTVFNNFAAKGVTDLIVDLRYNGGGYISTAQHLINLIAPTGTSGVMFTEHFNATMQNKKATILKNQPAVNDDGQAVGTYFDDDYTVSGNTTTFQKTGNLTGVKNVVFIVEQYTASASELVINSLKPHMTVKLVGETSYGKPVGFFPITLENKYDVYFSMFETKNSAGGGGYYTGMVPDVKGYEFASGDVMYDFGNPKDDCTAEAINILAPGIAVTSQAKVATTADRTKSTRLQALGGKSSGEFVGMIENRK</sequence>
<keyword evidence="4" id="KW-1185">Reference proteome</keyword>
<dbReference type="Gene3D" id="3.90.226.10">
    <property type="entry name" value="2-enoyl-CoA Hydratase, Chain A, domain 1"/>
    <property type="match status" value="1"/>
</dbReference>
<feature type="region of interest" description="Disordered" evidence="1">
    <location>
        <begin position="28"/>
        <end position="48"/>
    </location>
</feature>
<dbReference type="Gene3D" id="2.30.42.10">
    <property type="match status" value="1"/>
</dbReference>
<feature type="compositionally biased region" description="Polar residues" evidence="1">
    <location>
        <begin position="36"/>
        <end position="48"/>
    </location>
</feature>
<dbReference type="InterPro" id="IPR005151">
    <property type="entry name" value="Tail-specific_protease"/>
</dbReference>
<feature type="domain" description="PDZ" evidence="2">
    <location>
        <begin position="137"/>
        <end position="221"/>
    </location>
</feature>
<dbReference type="PROSITE" id="PS50106">
    <property type="entry name" value="PDZ"/>
    <property type="match status" value="1"/>
</dbReference>
<dbReference type="EMBL" id="JBBEUB010000001">
    <property type="protein sequence ID" value="MEJ2901419.1"/>
    <property type="molecule type" value="Genomic_DNA"/>
</dbReference>
<dbReference type="PROSITE" id="PS51257">
    <property type="entry name" value="PROKAR_LIPOPROTEIN"/>
    <property type="match status" value="1"/>
</dbReference>
<evidence type="ECO:0000313" key="4">
    <source>
        <dbReference type="Proteomes" id="UP001378956"/>
    </source>
</evidence>
<dbReference type="Pfam" id="PF03572">
    <property type="entry name" value="Peptidase_S41"/>
    <property type="match status" value="1"/>
</dbReference>
<dbReference type="SMART" id="SM00245">
    <property type="entry name" value="TSPc"/>
    <property type="match status" value="1"/>
</dbReference>
<gene>
    <name evidence="3" type="ORF">WAE58_03220</name>
</gene>
<evidence type="ECO:0000256" key="1">
    <source>
        <dbReference type="SAM" id="MobiDB-lite"/>
    </source>
</evidence>
<dbReference type="Proteomes" id="UP001378956">
    <property type="component" value="Unassembled WGS sequence"/>
</dbReference>
<dbReference type="SUPFAM" id="SSF52096">
    <property type="entry name" value="ClpP/crotonase"/>
    <property type="match status" value="1"/>
</dbReference>
<dbReference type="RefSeq" id="WP_288880930.1">
    <property type="nucleotide sequence ID" value="NZ_CBFGNQ010000043.1"/>
</dbReference>
<dbReference type="InterPro" id="IPR029045">
    <property type="entry name" value="ClpP/crotonase-like_dom_sf"/>
</dbReference>
<protein>
    <submittedName>
        <fullName evidence="3">S41 family peptidase</fullName>
    </submittedName>
</protein>
<dbReference type="InterPro" id="IPR001478">
    <property type="entry name" value="PDZ"/>
</dbReference>
<evidence type="ECO:0000313" key="3">
    <source>
        <dbReference type="EMBL" id="MEJ2901419.1"/>
    </source>
</evidence>
<dbReference type="InterPro" id="IPR041489">
    <property type="entry name" value="PDZ_6"/>
</dbReference>
<dbReference type="PANTHER" id="PTHR32060:SF30">
    <property type="entry name" value="CARBOXY-TERMINAL PROCESSING PROTEASE CTPA"/>
    <property type="match status" value="1"/>
</dbReference>
<dbReference type="Pfam" id="PF17820">
    <property type="entry name" value="PDZ_6"/>
    <property type="match status" value="1"/>
</dbReference>
<name>A0ABU8NHR6_9SPHI</name>
<dbReference type="Gene3D" id="3.30.750.170">
    <property type="match status" value="1"/>
</dbReference>
<dbReference type="PANTHER" id="PTHR32060">
    <property type="entry name" value="TAIL-SPECIFIC PROTEASE"/>
    <property type="match status" value="1"/>
</dbReference>
<dbReference type="InterPro" id="IPR036034">
    <property type="entry name" value="PDZ_sf"/>
</dbReference>
<evidence type="ECO:0000259" key="2">
    <source>
        <dbReference type="PROSITE" id="PS50106"/>
    </source>
</evidence>